<keyword evidence="3" id="KW-0238">DNA-binding</keyword>
<dbReference type="OrthoDB" id="9803735at2"/>
<evidence type="ECO:0000259" key="5">
    <source>
        <dbReference type="PROSITE" id="PS50931"/>
    </source>
</evidence>
<evidence type="ECO:0000313" key="7">
    <source>
        <dbReference type="Proteomes" id="UP000186878"/>
    </source>
</evidence>
<dbReference type="Gene3D" id="1.10.10.10">
    <property type="entry name" value="Winged helix-like DNA-binding domain superfamily/Winged helix DNA-binding domain"/>
    <property type="match status" value="1"/>
</dbReference>
<dbReference type="Proteomes" id="UP000186878">
    <property type="component" value="Unassembled WGS sequence"/>
</dbReference>
<dbReference type="SUPFAM" id="SSF53850">
    <property type="entry name" value="Periplasmic binding protein-like II"/>
    <property type="match status" value="1"/>
</dbReference>
<dbReference type="RefSeq" id="WP_075570188.1">
    <property type="nucleotide sequence ID" value="NZ_MSDO01000014.1"/>
</dbReference>
<evidence type="ECO:0000256" key="2">
    <source>
        <dbReference type="ARBA" id="ARBA00023015"/>
    </source>
</evidence>
<sequence length="294" mass="32819">MDYRPLTQFLALADHLHFGRASDACHVSPSTLSRSIRQLEETLGVTLFERDNRHVTLTREGQLFHSYARETLEQWQAMQATLMAETRELAGEISIYCSVTASYSFLYRLLSEFRQRHARIEIKLHTGDPADAIARVQAENEDIAITARPRSLPDALAFKPLTTSPLVFIAPRDGADWLPATPETPTPSQWKGVPMILSESGLSRDHADTWFRAMGISPRIYAQVAGNEAIVSMVGLGFGVGIVPRIVLDNSPLLDRITILPVKPELPHYDVGLCVLKRRLKSALIEALWAQLPN</sequence>
<dbReference type="InterPro" id="IPR005119">
    <property type="entry name" value="LysR_subst-bd"/>
</dbReference>
<evidence type="ECO:0000313" key="6">
    <source>
        <dbReference type="EMBL" id="OLO04110.1"/>
    </source>
</evidence>
<feature type="domain" description="HTH lysR-type" evidence="5">
    <location>
        <begin position="1"/>
        <end position="58"/>
    </location>
</feature>
<name>A0A1Q8SRP7_9GAMM</name>
<dbReference type="InterPro" id="IPR036390">
    <property type="entry name" value="WH_DNA-bd_sf"/>
</dbReference>
<proteinExistence type="inferred from homology"/>
<dbReference type="GO" id="GO:0003677">
    <property type="term" value="F:DNA binding"/>
    <property type="evidence" value="ECO:0007669"/>
    <property type="project" value="UniProtKB-KW"/>
</dbReference>
<keyword evidence="2" id="KW-0805">Transcription regulation</keyword>
<organism evidence="6 7">
    <name type="scientific">Salinicola socius</name>
    <dbReference type="NCBI Taxonomy" id="404433"/>
    <lineage>
        <taxon>Bacteria</taxon>
        <taxon>Pseudomonadati</taxon>
        <taxon>Pseudomonadota</taxon>
        <taxon>Gammaproteobacteria</taxon>
        <taxon>Oceanospirillales</taxon>
        <taxon>Halomonadaceae</taxon>
        <taxon>Salinicola</taxon>
    </lineage>
</organism>
<dbReference type="InterPro" id="IPR037404">
    <property type="entry name" value="IlvY_PBP2"/>
</dbReference>
<dbReference type="PANTHER" id="PTHR30346:SF28">
    <property type="entry name" value="HTH-TYPE TRANSCRIPTIONAL REGULATOR CYNR"/>
    <property type="match status" value="1"/>
</dbReference>
<dbReference type="PRINTS" id="PR00039">
    <property type="entry name" value="HTHLYSR"/>
</dbReference>
<keyword evidence="7" id="KW-1185">Reference proteome</keyword>
<evidence type="ECO:0000256" key="1">
    <source>
        <dbReference type="ARBA" id="ARBA00009437"/>
    </source>
</evidence>
<dbReference type="NCBIfam" id="NF008722">
    <property type="entry name" value="PRK11716.1"/>
    <property type="match status" value="1"/>
</dbReference>
<evidence type="ECO:0000256" key="3">
    <source>
        <dbReference type="ARBA" id="ARBA00023125"/>
    </source>
</evidence>
<dbReference type="EMBL" id="MSDO01000014">
    <property type="protein sequence ID" value="OLO04110.1"/>
    <property type="molecule type" value="Genomic_DNA"/>
</dbReference>
<evidence type="ECO:0000256" key="4">
    <source>
        <dbReference type="ARBA" id="ARBA00023163"/>
    </source>
</evidence>
<dbReference type="PROSITE" id="PS50931">
    <property type="entry name" value="HTH_LYSR"/>
    <property type="match status" value="1"/>
</dbReference>
<dbReference type="GO" id="GO:0032993">
    <property type="term" value="C:protein-DNA complex"/>
    <property type="evidence" value="ECO:0007669"/>
    <property type="project" value="TreeGrafter"/>
</dbReference>
<comment type="caution">
    <text evidence="6">The sequence shown here is derived from an EMBL/GenBank/DDBJ whole genome shotgun (WGS) entry which is preliminary data.</text>
</comment>
<dbReference type="CDD" id="cd08430">
    <property type="entry name" value="PBP2_IlvY"/>
    <property type="match status" value="1"/>
</dbReference>
<dbReference type="FunFam" id="1.10.10.10:FF:000001">
    <property type="entry name" value="LysR family transcriptional regulator"/>
    <property type="match status" value="1"/>
</dbReference>
<dbReference type="Pfam" id="PF00126">
    <property type="entry name" value="HTH_1"/>
    <property type="match status" value="1"/>
</dbReference>
<dbReference type="AlphaFoldDB" id="A0A1Q8SRP7"/>
<protein>
    <submittedName>
        <fullName evidence="6">Transcriptional regulator IlvY</fullName>
    </submittedName>
</protein>
<dbReference type="PANTHER" id="PTHR30346">
    <property type="entry name" value="TRANSCRIPTIONAL DUAL REGULATOR HCAR-RELATED"/>
    <property type="match status" value="1"/>
</dbReference>
<dbReference type="GO" id="GO:0003700">
    <property type="term" value="F:DNA-binding transcription factor activity"/>
    <property type="evidence" value="ECO:0007669"/>
    <property type="project" value="InterPro"/>
</dbReference>
<dbReference type="InterPro" id="IPR036388">
    <property type="entry name" value="WH-like_DNA-bd_sf"/>
</dbReference>
<dbReference type="Pfam" id="PF03466">
    <property type="entry name" value="LysR_substrate"/>
    <property type="match status" value="1"/>
</dbReference>
<accession>A0A1Q8SRP7</accession>
<dbReference type="Gene3D" id="3.40.190.10">
    <property type="entry name" value="Periplasmic binding protein-like II"/>
    <property type="match status" value="2"/>
</dbReference>
<dbReference type="InterPro" id="IPR000847">
    <property type="entry name" value="LysR_HTH_N"/>
</dbReference>
<dbReference type="SUPFAM" id="SSF46785">
    <property type="entry name" value="Winged helix' DNA-binding domain"/>
    <property type="match status" value="1"/>
</dbReference>
<comment type="similarity">
    <text evidence="1">Belongs to the LysR transcriptional regulatory family.</text>
</comment>
<gene>
    <name evidence="6" type="ORF">BTW07_10775</name>
</gene>
<reference evidence="6 7" key="1">
    <citation type="submission" date="2016-12" db="EMBL/GenBank/DDBJ databases">
        <title>Draft genome sequences of strains Salinicola socius SMB35, Salinicola sp. MH3R3-1 and Chromohalobacter sp. SMB17 from the Verkhnekamsk potash mining region of Russia.</title>
        <authorList>
            <person name="Mavrodi D.V."/>
            <person name="Olsson B.E."/>
            <person name="Korsakova E.S."/>
            <person name="Pyankova A."/>
            <person name="Mavrodi O.V."/>
            <person name="Plotnikova E.G."/>
        </authorList>
    </citation>
    <scope>NUCLEOTIDE SEQUENCE [LARGE SCALE GENOMIC DNA]</scope>
    <source>
        <strain evidence="6 7">SMB35</strain>
    </source>
</reference>
<keyword evidence="4" id="KW-0804">Transcription</keyword>
<dbReference type="STRING" id="404433.BTW07_10775"/>